<keyword evidence="3" id="KW-0812">Transmembrane</keyword>
<dbReference type="GO" id="GO:0003677">
    <property type="term" value="F:DNA binding"/>
    <property type="evidence" value="ECO:0007669"/>
    <property type="project" value="InterPro"/>
</dbReference>
<dbReference type="AlphaFoldDB" id="A0A9P1D8K6"/>
<feature type="compositionally biased region" description="Low complexity" evidence="2">
    <location>
        <begin position="524"/>
        <end position="533"/>
    </location>
</feature>
<keyword evidence="3" id="KW-1133">Transmembrane helix</keyword>
<feature type="region of interest" description="Disordered" evidence="2">
    <location>
        <begin position="46"/>
        <end position="91"/>
    </location>
</feature>
<reference evidence="6 7" key="2">
    <citation type="submission" date="2024-05" db="EMBL/GenBank/DDBJ databases">
        <authorList>
            <person name="Chen Y."/>
            <person name="Shah S."/>
            <person name="Dougan E. K."/>
            <person name="Thang M."/>
            <person name="Chan C."/>
        </authorList>
    </citation>
    <scope>NUCLEOTIDE SEQUENCE [LARGE SCALE GENOMIC DNA]</scope>
</reference>
<dbReference type="InterPro" id="IPR011010">
    <property type="entry name" value="DNA_brk_join_enz"/>
</dbReference>
<keyword evidence="3" id="KW-0472">Membrane</keyword>
<evidence type="ECO:0000313" key="7">
    <source>
        <dbReference type="Proteomes" id="UP001152797"/>
    </source>
</evidence>
<proteinExistence type="predicted"/>
<dbReference type="Gene3D" id="1.10.443.10">
    <property type="entry name" value="Intergrase catalytic core"/>
    <property type="match status" value="1"/>
</dbReference>
<dbReference type="EMBL" id="CAMXCT020003580">
    <property type="protein sequence ID" value="CAL1158601.1"/>
    <property type="molecule type" value="Genomic_DNA"/>
</dbReference>
<dbReference type="CDD" id="cd00397">
    <property type="entry name" value="DNA_BRE_C"/>
    <property type="match status" value="1"/>
</dbReference>
<keyword evidence="1" id="KW-0233">DNA recombination</keyword>
<dbReference type="OrthoDB" id="411053at2759"/>
<dbReference type="GO" id="GO:0006310">
    <property type="term" value="P:DNA recombination"/>
    <property type="evidence" value="ECO:0007669"/>
    <property type="project" value="UniProtKB-KW"/>
</dbReference>
<gene>
    <name evidence="5" type="ORF">C1SCF055_LOCUS30968</name>
</gene>
<name>A0A9P1D8K6_9DINO</name>
<feature type="transmembrane region" description="Helical" evidence="3">
    <location>
        <begin position="118"/>
        <end position="134"/>
    </location>
</feature>
<dbReference type="EMBL" id="CAMXCT010003580">
    <property type="protein sequence ID" value="CAI4005226.1"/>
    <property type="molecule type" value="Genomic_DNA"/>
</dbReference>
<evidence type="ECO:0000256" key="1">
    <source>
        <dbReference type="ARBA" id="ARBA00023172"/>
    </source>
</evidence>
<feature type="compositionally biased region" description="Polar residues" evidence="2">
    <location>
        <begin position="59"/>
        <end position="68"/>
    </location>
</feature>
<feature type="region of interest" description="Disordered" evidence="2">
    <location>
        <begin position="498"/>
        <end position="535"/>
    </location>
</feature>
<keyword evidence="7" id="KW-1185">Reference proteome</keyword>
<reference evidence="5" key="1">
    <citation type="submission" date="2022-10" db="EMBL/GenBank/DDBJ databases">
        <authorList>
            <person name="Chen Y."/>
            <person name="Dougan E. K."/>
            <person name="Chan C."/>
            <person name="Rhodes N."/>
            <person name="Thang M."/>
        </authorList>
    </citation>
    <scope>NUCLEOTIDE SEQUENCE</scope>
</reference>
<sequence length="1032" mass="115137">MVRKRRAASLAMGDARSPWNRSHDAAVVLSCARSSSSRGMVKILANGEIVPDNDPRAQASGSTGSMGPTQRRPEKGRPSESKAARPAPEAGEENVIVGDLARMVGVYGKSQEVMGREIPLIYLIVGGVLALLWLSGNTNAIRMIAFALIAYVMYTQYTRARWAQWPCYGDEDDAWYMDMEIQAAREAVDSLGEARHDLGNIPHRILSRRAPFPDDIAADVYAHDVIGRPQLLAFKRQAKLQAVILGEGDPEESEAAEWLVADSSHAEFGTSIDADLLNNGATGLAFSVKGVVLIQGEEVFVERVASRDVEDWRKKRGLEAADLRLLGNHKDASGKRRLELATAVSLMKGVSKEDDKSDFPISGVHAAKEYHESVALGPGNFLSYHAEWLRLSGVGRRSSAHHIHRSLCECLRLLHSYDQIDASTTAVGEFLSRWAVQTELAVERSPTQPDYTGLDIISGAAIQGDGRASTSKFGAWVSTRLKKRAQIWKQERLYAQERGHLRGRGKGTGRGGDDGSSDDGGTGAAPPGTFPAASGMADDAWKEFSCRKASAHRRHGDPFPLPRLGQPRQTDPLRRRLDGAFGAVNSLASAVFEKTDNPDLPLTRVQLWMMNDLGRRVSNYGEKLDNMTPDDALRDLGCGANLYSQEANHVADLDIDQIKILSRQLDPKPASALAPPEVKAVIDNFADKVERSTSEIEAMRDGLRVRSKKDRAWRLWLATKGILSRRRVSQNTLTRYLRQIEEFEEWLRSKRQRWSFPTLDRKVTQYITHLYDSDAEMSKASYLIYGLQLLKCEGSKDSFLVGSKEALSGWRKQDPGQMRVPVPEEFIFDLMTLALEDDRIDLAMAMLIQFDGYLRPSECLSLTTDHVCRPQGRRYLHWALIIAPSTLQQTTKTGQSDDSILLGDRPHNGWIKECMRLFMKTVKYELFPGLTLSGYETWCRQACLRLSYKCSCVMPHIIRHAAASNDMYHSRRSLVEIQKRGRWAAKRSVSRYEKHALLLAQWRQVSPQRKSLVEAQSQSIKSTILTALRTNG</sequence>
<evidence type="ECO:0000313" key="5">
    <source>
        <dbReference type="EMBL" id="CAI4005226.1"/>
    </source>
</evidence>
<accession>A0A9P1D8K6</accession>
<feature type="domain" description="Tyr recombinase" evidence="4">
    <location>
        <begin position="817"/>
        <end position="1007"/>
    </location>
</feature>
<dbReference type="EMBL" id="CAMXCT030003580">
    <property type="protein sequence ID" value="CAL4792538.1"/>
    <property type="molecule type" value="Genomic_DNA"/>
</dbReference>
<comment type="caution">
    <text evidence="5">The sequence shown here is derived from an EMBL/GenBank/DDBJ whole genome shotgun (WGS) entry which is preliminary data.</text>
</comment>
<evidence type="ECO:0000313" key="6">
    <source>
        <dbReference type="EMBL" id="CAL4792538.1"/>
    </source>
</evidence>
<protein>
    <recommendedName>
        <fullName evidence="4">Tyr recombinase domain-containing protein</fullName>
    </recommendedName>
</protein>
<dbReference type="SUPFAM" id="SSF56349">
    <property type="entry name" value="DNA breaking-rejoining enzymes"/>
    <property type="match status" value="1"/>
</dbReference>
<evidence type="ECO:0000259" key="4">
    <source>
        <dbReference type="PROSITE" id="PS51898"/>
    </source>
</evidence>
<feature type="compositionally biased region" description="Basic and acidic residues" evidence="2">
    <location>
        <begin position="71"/>
        <end position="83"/>
    </location>
</feature>
<dbReference type="GO" id="GO:0015074">
    <property type="term" value="P:DNA integration"/>
    <property type="evidence" value="ECO:0007669"/>
    <property type="project" value="InterPro"/>
</dbReference>
<feature type="region of interest" description="Disordered" evidence="2">
    <location>
        <begin position="549"/>
        <end position="572"/>
    </location>
</feature>
<evidence type="ECO:0000256" key="3">
    <source>
        <dbReference type="SAM" id="Phobius"/>
    </source>
</evidence>
<dbReference type="PROSITE" id="PS51898">
    <property type="entry name" value="TYR_RECOMBINASE"/>
    <property type="match status" value="1"/>
</dbReference>
<organism evidence="5">
    <name type="scientific">Cladocopium goreaui</name>
    <dbReference type="NCBI Taxonomy" id="2562237"/>
    <lineage>
        <taxon>Eukaryota</taxon>
        <taxon>Sar</taxon>
        <taxon>Alveolata</taxon>
        <taxon>Dinophyceae</taxon>
        <taxon>Suessiales</taxon>
        <taxon>Symbiodiniaceae</taxon>
        <taxon>Cladocopium</taxon>
    </lineage>
</organism>
<evidence type="ECO:0000256" key="2">
    <source>
        <dbReference type="SAM" id="MobiDB-lite"/>
    </source>
</evidence>
<dbReference type="Proteomes" id="UP001152797">
    <property type="component" value="Unassembled WGS sequence"/>
</dbReference>
<dbReference type="InterPro" id="IPR013762">
    <property type="entry name" value="Integrase-like_cat_sf"/>
</dbReference>
<dbReference type="InterPro" id="IPR002104">
    <property type="entry name" value="Integrase_catalytic"/>
</dbReference>